<evidence type="ECO:0000313" key="1">
    <source>
        <dbReference type="EMBL" id="CAH9084505.1"/>
    </source>
</evidence>
<name>A0A9P1E6U1_CUSEU</name>
<protein>
    <submittedName>
        <fullName evidence="1">Uncharacterized protein</fullName>
    </submittedName>
</protein>
<reference evidence="1" key="1">
    <citation type="submission" date="2022-07" db="EMBL/GenBank/DDBJ databases">
        <authorList>
            <person name="Macas J."/>
            <person name="Novak P."/>
            <person name="Neumann P."/>
        </authorList>
    </citation>
    <scope>NUCLEOTIDE SEQUENCE</scope>
</reference>
<evidence type="ECO:0000313" key="2">
    <source>
        <dbReference type="Proteomes" id="UP001152484"/>
    </source>
</evidence>
<organism evidence="1 2">
    <name type="scientific">Cuscuta europaea</name>
    <name type="common">European dodder</name>
    <dbReference type="NCBI Taxonomy" id="41803"/>
    <lineage>
        <taxon>Eukaryota</taxon>
        <taxon>Viridiplantae</taxon>
        <taxon>Streptophyta</taxon>
        <taxon>Embryophyta</taxon>
        <taxon>Tracheophyta</taxon>
        <taxon>Spermatophyta</taxon>
        <taxon>Magnoliopsida</taxon>
        <taxon>eudicotyledons</taxon>
        <taxon>Gunneridae</taxon>
        <taxon>Pentapetalae</taxon>
        <taxon>asterids</taxon>
        <taxon>lamiids</taxon>
        <taxon>Solanales</taxon>
        <taxon>Convolvulaceae</taxon>
        <taxon>Cuscuteae</taxon>
        <taxon>Cuscuta</taxon>
        <taxon>Cuscuta subgen. Cuscuta</taxon>
    </lineage>
</organism>
<dbReference type="EMBL" id="CAMAPE010000017">
    <property type="protein sequence ID" value="CAH9084505.1"/>
    <property type="molecule type" value="Genomic_DNA"/>
</dbReference>
<dbReference type="AlphaFoldDB" id="A0A9P1E6U1"/>
<comment type="caution">
    <text evidence="1">The sequence shown here is derived from an EMBL/GenBank/DDBJ whole genome shotgun (WGS) entry which is preliminary data.</text>
</comment>
<accession>A0A9P1E6U1</accession>
<dbReference type="Proteomes" id="UP001152484">
    <property type="component" value="Unassembled WGS sequence"/>
</dbReference>
<gene>
    <name evidence="1" type="ORF">CEURO_LOCUS9031</name>
</gene>
<keyword evidence="2" id="KW-1185">Reference proteome</keyword>
<proteinExistence type="predicted"/>
<sequence>MLITVCSEHLLHPLTPHLRLHEEYDGWTMCLNHIRQTLSSRRVTAFQAELGVDQSLYERDFKDARNAYTEYGDICSLKRQIKAAFHLYEVTKFKDDCWILNKIEAILNKSINKTRDVLKKKKKKERWIFQSPRCTLSTKSSVERSCPLLRYIDNVKRFCKELIPSL</sequence>